<protein>
    <submittedName>
        <fullName evidence="7">Efflux transporter periplasmic adaptor subunit</fullName>
    </submittedName>
</protein>
<evidence type="ECO:0000256" key="3">
    <source>
        <dbReference type="SAM" id="SignalP"/>
    </source>
</evidence>
<dbReference type="NCBIfam" id="TIGR01730">
    <property type="entry name" value="RND_mfp"/>
    <property type="match status" value="1"/>
</dbReference>
<dbReference type="SUPFAM" id="SSF56954">
    <property type="entry name" value="Outer membrane efflux proteins (OEP)"/>
    <property type="match status" value="1"/>
</dbReference>
<name>A0A172ZI75_9BACL</name>
<keyword evidence="8" id="KW-1185">Reference proteome</keyword>
<keyword evidence="2" id="KW-0175">Coiled coil</keyword>
<dbReference type="OrthoDB" id="9813047at2"/>
<comment type="similarity">
    <text evidence="1">Belongs to the membrane fusion protein (MFP) (TC 8.A.1) family.</text>
</comment>
<reference evidence="7 8" key="2">
    <citation type="journal article" date="2016" name="Int. J. Syst. Evol. Microbiol.">
        <title>Paenibacillus bovis sp. nov., isolated from raw yak (Bos grunniens) milk.</title>
        <authorList>
            <person name="Gao C."/>
            <person name="Han J."/>
            <person name="Liu Z."/>
            <person name="Xu X."/>
            <person name="Hang F."/>
            <person name="Wu Z."/>
        </authorList>
    </citation>
    <scope>NUCLEOTIDE SEQUENCE [LARGE SCALE GENOMIC DNA]</scope>
    <source>
        <strain evidence="7 8">BD3526</strain>
    </source>
</reference>
<evidence type="ECO:0000259" key="5">
    <source>
        <dbReference type="Pfam" id="PF25954"/>
    </source>
</evidence>
<feature type="domain" description="YknX-like C-terminal permuted SH3-like" evidence="6">
    <location>
        <begin position="405"/>
        <end position="471"/>
    </location>
</feature>
<feature type="signal peptide" evidence="3">
    <location>
        <begin position="1"/>
        <end position="27"/>
    </location>
</feature>
<dbReference type="KEGG" id="pbv:AR543_15620"/>
<feature type="chain" id="PRO_5008005926" evidence="3">
    <location>
        <begin position="28"/>
        <end position="484"/>
    </location>
</feature>
<evidence type="ECO:0000313" key="8">
    <source>
        <dbReference type="Proteomes" id="UP000078148"/>
    </source>
</evidence>
<evidence type="ECO:0000313" key="7">
    <source>
        <dbReference type="EMBL" id="ANF97288.1"/>
    </source>
</evidence>
<accession>A0A172ZI75</accession>
<dbReference type="PANTHER" id="PTHR30469">
    <property type="entry name" value="MULTIDRUG RESISTANCE PROTEIN MDTA"/>
    <property type="match status" value="1"/>
</dbReference>
<dbReference type="Gene3D" id="2.40.50.100">
    <property type="match status" value="2"/>
</dbReference>
<feature type="coiled-coil region" evidence="2">
    <location>
        <begin position="260"/>
        <end position="287"/>
    </location>
</feature>
<dbReference type="PROSITE" id="PS51257">
    <property type="entry name" value="PROKAR_LIPOPROTEIN"/>
    <property type="match status" value="1"/>
</dbReference>
<reference evidence="8" key="1">
    <citation type="submission" date="2015-10" db="EMBL/GenBank/DDBJ databases">
        <title>Genome of Paenibacillus bovis sp. nov.</title>
        <authorList>
            <person name="Wu Z."/>
            <person name="Gao C."/>
            <person name="Liu Z."/>
            <person name="Zheng H."/>
        </authorList>
    </citation>
    <scope>NUCLEOTIDE SEQUENCE [LARGE SCALE GENOMIC DNA]</scope>
    <source>
        <strain evidence="8">BD3526</strain>
    </source>
</reference>
<evidence type="ECO:0000259" key="6">
    <source>
        <dbReference type="Pfam" id="PF25989"/>
    </source>
</evidence>
<dbReference type="Gene3D" id="1.10.287.470">
    <property type="entry name" value="Helix hairpin bin"/>
    <property type="match status" value="2"/>
</dbReference>
<dbReference type="Pfam" id="PF25881">
    <property type="entry name" value="HH_YBHG"/>
    <property type="match status" value="1"/>
</dbReference>
<dbReference type="STRING" id="1616788.AR543_15620"/>
<dbReference type="Pfam" id="PF25954">
    <property type="entry name" value="Beta-barrel_RND_2"/>
    <property type="match status" value="1"/>
</dbReference>
<dbReference type="InterPro" id="IPR058792">
    <property type="entry name" value="Beta-barrel_RND_2"/>
</dbReference>
<dbReference type="Pfam" id="PF25989">
    <property type="entry name" value="YknX_C"/>
    <property type="match status" value="1"/>
</dbReference>
<sequence length="484" mass="50420">MSKTYRSIWISGVVLSMMLTGCSTAPAAVPPANTVSLIQVKETPLTAIYDLSGTLQARTSSPVSFEMGGTVDALGVDIGDTVSKGTVLARLNTDDLDLKVAEAQQAVQQAAAGRNSATASLSNAKAVRTAAEASVAAAQAQVEGAQSKQQGVLDGARSQEKAQARNAVSKAQVAYNQAESAAKRAEALYQNGLLSQQENEQAQTALSNAEAALNDAKEQLSLTLEGASTSDRASAAAAVKQAQVDIESARASVSQAEAGIQQAQAGVEQAQASYDQARVALDQARLARSKSILKSPLSGVVLDKTLSAGQVAGAGTSAFTIGEIDHLKVLLPVPDNEISRWKKGQQVSITLYDEQRTGTIATIYPKTNDNTGSISVEVQIANPKRDWKPGQVVKASRQTGAQKGIMVPIAAVISTDNAPYVFRNIKGKAVRTPVKTGSLYNNQLVITSGLKPGDQIVTSGADRLFDGDAIQGQSQSSTQEAGQQ</sequence>
<feature type="coiled-coil region" evidence="2">
    <location>
        <begin position="128"/>
        <end position="219"/>
    </location>
</feature>
<dbReference type="PANTHER" id="PTHR30469:SF15">
    <property type="entry name" value="HLYD FAMILY OF SECRETION PROTEINS"/>
    <property type="match status" value="1"/>
</dbReference>
<proteinExistence type="inferred from homology"/>
<dbReference type="InterPro" id="IPR058637">
    <property type="entry name" value="YknX-like_C"/>
</dbReference>
<dbReference type="Gene3D" id="2.40.420.20">
    <property type="match status" value="1"/>
</dbReference>
<dbReference type="GO" id="GO:0015562">
    <property type="term" value="F:efflux transmembrane transporter activity"/>
    <property type="evidence" value="ECO:0007669"/>
    <property type="project" value="TreeGrafter"/>
</dbReference>
<keyword evidence="3" id="KW-0732">Signal</keyword>
<feature type="domain" description="CusB-like beta-barrel" evidence="5">
    <location>
        <begin position="333"/>
        <end position="397"/>
    </location>
</feature>
<dbReference type="RefSeq" id="WP_060535400.1">
    <property type="nucleotide sequence ID" value="NZ_CP013023.1"/>
</dbReference>
<evidence type="ECO:0000256" key="2">
    <source>
        <dbReference type="SAM" id="Coils"/>
    </source>
</evidence>
<organism evidence="7 8">
    <name type="scientific">Paenibacillus bovis</name>
    <dbReference type="NCBI Taxonomy" id="1616788"/>
    <lineage>
        <taxon>Bacteria</taxon>
        <taxon>Bacillati</taxon>
        <taxon>Bacillota</taxon>
        <taxon>Bacilli</taxon>
        <taxon>Bacillales</taxon>
        <taxon>Paenibacillaceae</taxon>
        <taxon>Paenibacillus</taxon>
    </lineage>
</organism>
<dbReference type="AlphaFoldDB" id="A0A172ZI75"/>
<dbReference type="InterPro" id="IPR059052">
    <property type="entry name" value="HH_YbhG-like"/>
</dbReference>
<dbReference type="InterPro" id="IPR006143">
    <property type="entry name" value="RND_pump_MFP"/>
</dbReference>
<evidence type="ECO:0000256" key="1">
    <source>
        <dbReference type="ARBA" id="ARBA00009477"/>
    </source>
</evidence>
<dbReference type="EMBL" id="CP013023">
    <property type="protein sequence ID" value="ANF97288.1"/>
    <property type="molecule type" value="Genomic_DNA"/>
</dbReference>
<feature type="domain" description="YbhG-like alpha-helical hairpin" evidence="4">
    <location>
        <begin position="135"/>
        <end position="247"/>
    </location>
</feature>
<dbReference type="Gene3D" id="2.40.30.170">
    <property type="match status" value="1"/>
</dbReference>
<gene>
    <name evidence="7" type="ORF">AR543_15620</name>
</gene>
<dbReference type="GO" id="GO:1990281">
    <property type="term" value="C:efflux pump complex"/>
    <property type="evidence" value="ECO:0007669"/>
    <property type="project" value="TreeGrafter"/>
</dbReference>
<dbReference type="SUPFAM" id="SSF111369">
    <property type="entry name" value="HlyD-like secretion proteins"/>
    <property type="match status" value="1"/>
</dbReference>
<dbReference type="Proteomes" id="UP000078148">
    <property type="component" value="Chromosome"/>
</dbReference>
<evidence type="ECO:0000259" key="4">
    <source>
        <dbReference type="Pfam" id="PF25881"/>
    </source>
</evidence>